<dbReference type="CDD" id="cd00165">
    <property type="entry name" value="S4"/>
    <property type="match status" value="1"/>
</dbReference>
<dbReference type="Proteomes" id="UP000324176">
    <property type="component" value="Unassembled WGS sequence"/>
</dbReference>
<protein>
    <submittedName>
        <fullName evidence="7">RNA-binding protein</fullName>
    </submittedName>
    <submittedName>
        <fullName evidence="8">Ribosome-associated heat shock protein Hsp15</fullName>
    </submittedName>
</protein>
<name>A0A0F7KJW0_9PROT</name>
<reference evidence="8 10" key="3">
    <citation type="submission" date="2019-07" db="EMBL/GenBank/DDBJ databases">
        <title>Active sludge and wastewater microbial communities from Klosterneuburg, Austria.</title>
        <authorList>
            <person name="Wagner M."/>
        </authorList>
    </citation>
    <scope>NUCLEOTIDE SEQUENCE [LARGE SCALE GENOMIC DNA]</scope>
    <source>
        <strain evidence="8 10">Nm2</strain>
    </source>
</reference>
<dbReference type="Gene3D" id="3.10.290.10">
    <property type="entry name" value="RNA-binding S4 domain"/>
    <property type="match status" value="1"/>
</dbReference>
<comment type="similarity">
    <text evidence="1">Belongs to the HSP15 family.</text>
</comment>
<evidence type="ECO:0000256" key="1">
    <source>
        <dbReference type="ARBA" id="ARBA00008396"/>
    </source>
</evidence>
<dbReference type="PROSITE" id="PS50889">
    <property type="entry name" value="S4"/>
    <property type="match status" value="1"/>
</dbReference>
<dbReference type="InterPro" id="IPR002942">
    <property type="entry name" value="S4_RNA-bd"/>
</dbReference>
<dbReference type="GO" id="GO:0034605">
    <property type="term" value="P:cellular response to heat"/>
    <property type="evidence" value="ECO:0007669"/>
    <property type="project" value="InterPro"/>
</dbReference>
<dbReference type="PIRSF" id="PIRSF016821">
    <property type="entry name" value="HSP15"/>
    <property type="match status" value="1"/>
</dbReference>
<keyword evidence="2 4" id="KW-0694">RNA-binding</keyword>
<dbReference type="RefSeq" id="WP_046851318.1">
    <property type="nucleotide sequence ID" value="NZ_CBDIPD010000064.1"/>
</dbReference>
<dbReference type="InterPro" id="IPR036986">
    <property type="entry name" value="S4_RNA-bd_sf"/>
</dbReference>
<dbReference type="InterPro" id="IPR025708">
    <property type="entry name" value="HSP15"/>
</dbReference>
<evidence type="ECO:0000256" key="2">
    <source>
        <dbReference type="ARBA" id="ARBA00022884"/>
    </source>
</evidence>
<evidence type="ECO:0000313" key="8">
    <source>
        <dbReference type="EMBL" id="TYP90863.1"/>
    </source>
</evidence>
<keyword evidence="3" id="KW-0238">DNA-binding</keyword>
<reference evidence="9" key="1">
    <citation type="submission" date="2015-05" db="EMBL/GenBank/DDBJ databases">
        <title>Draft genome of Nitrosomonas communis strain Nm2.</title>
        <authorList>
            <person name="Kozlowski J.A."/>
            <person name="Kits K.D."/>
            <person name="Stein L.Y."/>
        </authorList>
    </citation>
    <scope>NUCLEOTIDE SEQUENCE [LARGE SCALE GENOMIC DNA]</scope>
    <source>
        <strain evidence="9">Nm2</strain>
    </source>
</reference>
<dbReference type="GO" id="GO:0003727">
    <property type="term" value="F:single-stranded RNA binding"/>
    <property type="evidence" value="ECO:0007669"/>
    <property type="project" value="InterPro"/>
</dbReference>
<dbReference type="SUPFAM" id="SSF55174">
    <property type="entry name" value="Alpha-L RNA-binding motif"/>
    <property type="match status" value="1"/>
</dbReference>
<dbReference type="Pfam" id="PF01479">
    <property type="entry name" value="S4"/>
    <property type="match status" value="1"/>
</dbReference>
<dbReference type="KEGG" id="nco:AAW31_18180"/>
<dbReference type="EMBL" id="CP011451">
    <property type="protein sequence ID" value="AKH39298.1"/>
    <property type="molecule type" value="Genomic_DNA"/>
</dbReference>
<accession>A0A0F7KJW0</accession>
<dbReference type="SMART" id="SM00363">
    <property type="entry name" value="S4"/>
    <property type="match status" value="1"/>
</dbReference>
<organism evidence="7 9">
    <name type="scientific">Nitrosomonas communis</name>
    <dbReference type="NCBI Taxonomy" id="44574"/>
    <lineage>
        <taxon>Bacteria</taxon>
        <taxon>Pseudomonadati</taxon>
        <taxon>Pseudomonadota</taxon>
        <taxon>Betaproteobacteria</taxon>
        <taxon>Nitrosomonadales</taxon>
        <taxon>Nitrosomonadaceae</taxon>
        <taxon>Nitrosomonas</taxon>
    </lineage>
</organism>
<proteinExistence type="inferred from homology"/>
<keyword evidence="8" id="KW-0346">Stress response</keyword>
<dbReference type="AlphaFoldDB" id="A0A0F7KJW0"/>
<dbReference type="GO" id="GO:0043023">
    <property type="term" value="F:ribosomal large subunit binding"/>
    <property type="evidence" value="ECO:0007669"/>
    <property type="project" value="InterPro"/>
</dbReference>
<evidence type="ECO:0000259" key="6">
    <source>
        <dbReference type="SMART" id="SM00363"/>
    </source>
</evidence>
<keyword evidence="9" id="KW-1185">Reference proteome</keyword>
<feature type="region of interest" description="Disordered" evidence="5">
    <location>
        <begin position="109"/>
        <end position="131"/>
    </location>
</feature>
<reference evidence="7 9" key="2">
    <citation type="journal article" date="2016" name="Genome Announc.">
        <title>Genome Sequence of Nitrosomonas communis Strain Nm2, a Mesophilic Ammonia-Oxidizing Bacterium Isolated from Mediterranean Soil.</title>
        <authorList>
            <person name="Kozlowski J.A."/>
            <person name="Kits K.D."/>
            <person name="Stein L.Y."/>
        </authorList>
    </citation>
    <scope>NUCLEOTIDE SEQUENCE [LARGE SCALE GENOMIC DNA]</scope>
    <source>
        <strain evidence="7 9">Nm2</strain>
    </source>
</reference>
<feature type="compositionally biased region" description="Basic and acidic residues" evidence="5">
    <location>
        <begin position="120"/>
        <end position="131"/>
    </location>
</feature>
<dbReference type="PATRIC" id="fig|44574.3.peg.4371"/>
<dbReference type="EMBL" id="VNHT01000013">
    <property type="protein sequence ID" value="TYP90863.1"/>
    <property type="molecule type" value="Genomic_DNA"/>
</dbReference>
<evidence type="ECO:0000313" key="10">
    <source>
        <dbReference type="Proteomes" id="UP000324176"/>
    </source>
</evidence>
<evidence type="ECO:0000313" key="7">
    <source>
        <dbReference type="EMBL" id="AKH39298.1"/>
    </source>
</evidence>
<evidence type="ECO:0000256" key="4">
    <source>
        <dbReference type="PROSITE-ProRule" id="PRU00182"/>
    </source>
</evidence>
<gene>
    <name evidence="7" type="ORF">AAW31_18180</name>
    <name evidence="8" type="ORF">BCL69_101320</name>
</gene>
<evidence type="ECO:0000313" key="9">
    <source>
        <dbReference type="Proteomes" id="UP000034156"/>
    </source>
</evidence>
<sequence length="131" mass="15392">MMPQNDVEKFRIDKWLYAARFFKTRSLAAEAIERGKVYINGARVKPAKIVAIGDMLTIRIAHYQYEIKVLALSNRRGPASEAQQLYQETEASRKAREVLAEQTKIQSQQFYTKGRPTKRDRREIDRFKNRQ</sequence>
<evidence type="ECO:0000256" key="3">
    <source>
        <dbReference type="ARBA" id="ARBA00023125"/>
    </source>
</evidence>
<dbReference type="Proteomes" id="UP000034156">
    <property type="component" value="Chromosome"/>
</dbReference>
<evidence type="ECO:0000256" key="5">
    <source>
        <dbReference type="SAM" id="MobiDB-lite"/>
    </source>
</evidence>
<dbReference type="GO" id="GO:0003677">
    <property type="term" value="F:DNA binding"/>
    <property type="evidence" value="ECO:0007669"/>
    <property type="project" value="UniProtKB-KW"/>
</dbReference>
<feature type="domain" description="RNA-binding S4" evidence="6">
    <location>
        <begin position="10"/>
        <end position="76"/>
    </location>
</feature>